<dbReference type="GO" id="GO:0005524">
    <property type="term" value="F:ATP binding"/>
    <property type="evidence" value="ECO:0007669"/>
    <property type="project" value="UniProtKB-KW"/>
</dbReference>
<evidence type="ECO:0000256" key="6">
    <source>
        <dbReference type="ARBA" id="ARBA00022685"/>
    </source>
</evidence>
<dbReference type="InterPro" id="IPR006212">
    <property type="entry name" value="Furin_repeat"/>
</dbReference>
<dbReference type="InterPro" id="IPR000719">
    <property type="entry name" value="Prot_kinase_dom"/>
</dbReference>
<dbReference type="Pfam" id="PF07714">
    <property type="entry name" value="PK_Tyr_Ser-Thr"/>
    <property type="match status" value="1"/>
</dbReference>
<dbReference type="GO" id="GO:0051897">
    <property type="term" value="P:positive regulation of phosphatidylinositol 3-kinase/protein kinase B signal transduction"/>
    <property type="evidence" value="ECO:0007669"/>
    <property type="project" value="TreeGrafter"/>
</dbReference>
<evidence type="ECO:0000259" key="22">
    <source>
        <dbReference type="PROSITE" id="PS50011"/>
    </source>
</evidence>
<feature type="domain" description="Fibronectin type-III" evidence="23">
    <location>
        <begin position="921"/>
        <end position="1015"/>
    </location>
</feature>
<keyword evidence="7 21" id="KW-0812">Transmembrane</keyword>
<keyword evidence="19" id="KW-0464">Manganese</keyword>
<evidence type="ECO:0000256" key="7">
    <source>
        <dbReference type="ARBA" id="ARBA00022692"/>
    </source>
</evidence>
<dbReference type="InterPro" id="IPR003961">
    <property type="entry name" value="FN3_dom"/>
</dbReference>
<keyword evidence="18" id="KW-0325">Glycoprotein</keyword>
<keyword evidence="12" id="KW-0418">Kinase</keyword>
<dbReference type="SUPFAM" id="SSF56112">
    <property type="entry name" value="Protein kinase-like (PK-like)"/>
    <property type="match status" value="1"/>
</dbReference>
<dbReference type="CDD" id="cd00064">
    <property type="entry name" value="FU"/>
    <property type="match status" value="1"/>
</dbReference>
<evidence type="ECO:0000259" key="23">
    <source>
        <dbReference type="PROSITE" id="PS50853"/>
    </source>
</evidence>
<dbReference type="PROSITE" id="PS50011">
    <property type="entry name" value="PROTEIN_KINASE_DOM"/>
    <property type="match status" value="1"/>
</dbReference>
<dbReference type="InterPro" id="IPR001245">
    <property type="entry name" value="Ser-Thr/Tyr_kinase_cat_dom"/>
</dbReference>
<evidence type="ECO:0000256" key="1">
    <source>
        <dbReference type="ARBA" id="ARBA00001936"/>
    </source>
</evidence>
<accession>A0A8I6RIA0</accession>
<dbReference type="PROSITE" id="PS00239">
    <property type="entry name" value="RECEPTOR_TYR_KIN_II"/>
    <property type="match status" value="1"/>
</dbReference>
<evidence type="ECO:0000256" key="20">
    <source>
        <dbReference type="ARBA" id="ARBA00051243"/>
    </source>
</evidence>
<dbReference type="GO" id="GO:0005899">
    <property type="term" value="C:insulin receptor complex"/>
    <property type="evidence" value="ECO:0007669"/>
    <property type="project" value="TreeGrafter"/>
</dbReference>
<dbReference type="PROSITE" id="PS50853">
    <property type="entry name" value="FN3"/>
    <property type="match status" value="1"/>
</dbReference>
<dbReference type="InterPro" id="IPR000494">
    <property type="entry name" value="Rcpt_L-dom"/>
</dbReference>
<keyword evidence="6" id="KW-0165">Cleavage on pair of basic residues</keyword>
<dbReference type="Gene3D" id="3.80.20.20">
    <property type="entry name" value="Receptor L-domain"/>
    <property type="match status" value="2"/>
</dbReference>
<reference evidence="24" key="1">
    <citation type="submission" date="2022-01" db="UniProtKB">
        <authorList>
            <consortium name="EnsemblMetazoa"/>
        </authorList>
    </citation>
    <scope>IDENTIFICATION</scope>
</reference>
<dbReference type="SMART" id="SM00060">
    <property type="entry name" value="FN3"/>
    <property type="match status" value="3"/>
</dbReference>
<evidence type="ECO:0000256" key="21">
    <source>
        <dbReference type="SAM" id="Phobius"/>
    </source>
</evidence>
<dbReference type="RefSeq" id="XP_014242610.1">
    <property type="nucleotide sequence ID" value="XM_014387124.1"/>
</dbReference>
<keyword evidence="25" id="KW-1185">Reference proteome</keyword>
<dbReference type="GO" id="GO:0046872">
    <property type="term" value="F:metal ion binding"/>
    <property type="evidence" value="ECO:0007669"/>
    <property type="project" value="UniProtKB-KW"/>
</dbReference>
<keyword evidence="17" id="KW-0675">Receptor</keyword>
<keyword evidence="10" id="KW-0677">Repeat</keyword>
<dbReference type="GO" id="GO:0043560">
    <property type="term" value="F:insulin receptor substrate binding"/>
    <property type="evidence" value="ECO:0007669"/>
    <property type="project" value="TreeGrafter"/>
</dbReference>
<dbReference type="InterPro" id="IPR036116">
    <property type="entry name" value="FN3_sf"/>
</dbReference>
<dbReference type="GeneID" id="106662791"/>
<evidence type="ECO:0000256" key="15">
    <source>
        <dbReference type="ARBA" id="ARBA00023136"/>
    </source>
</evidence>
<feature type="transmembrane region" description="Helical" evidence="21">
    <location>
        <begin position="1020"/>
        <end position="1045"/>
    </location>
</feature>
<evidence type="ECO:0000313" key="24">
    <source>
        <dbReference type="EnsemblMetazoa" id="XP_014242610.1"/>
    </source>
</evidence>
<dbReference type="EC" id="2.7.10.1" evidence="3"/>
<evidence type="ECO:0000256" key="16">
    <source>
        <dbReference type="ARBA" id="ARBA00023137"/>
    </source>
</evidence>
<dbReference type="InterPro" id="IPR009030">
    <property type="entry name" value="Growth_fac_rcpt_cys_sf"/>
</dbReference>
<keyword evidence="16" id="KW-0829">Tyrosine-protein kinase</keyword>
<dbReference type="OrthoDB" id="5809444at2759"/>
<dbReference type="Pfam" id="PF01030">
    <property type="entry name" value="Recep_L_domain"/>
    <property type="match status" value="2"/>
</dbReference>
<dbReference type="InterPro" id="IPR008266">
    <property type="entry name" value="Tyr_kinase_AS"/>
</dbReference>
<dbReference type="GO" id="GO:0030424">
    <property type="term" value="C:axon"/>
    <property type="evidence" value="ECO:0007669"/>
    <property type="project" value="TreeGrafter"/>
</dbReference>
<keyword evidence="9" id="KW-0732">Signal</keyword>
<keyword evidence="8" id="KW-0479">Metal-binding</keyword>
<keyword evidence="13" id="KW-0067">ATP-binding</keyword>
<dbReference type="Gene3D" id="2.60.40.10">
    <property type="entry name" value="Immunoglobulins"/>
    <property type="match status" value="3"/>
</dbReference>
<dbReference type="InterPro" id="IPR002011">
    <property type="entry name" value="Tyr_kinase_rcpt_2_CS"/>
</dbReference>
<evidence type="ECO:0000256" key="2">
    <source>
        <dbReference type="ARBA" id="ARBA00004479"/>
    </source>
</evidence>
<organism evidence="24 25">
    <name type="scientific">Cimex lectularius</name>
    <name type="common">Bed bug</name>
    <name type="synonym">Acanthia lectularia</name>
    <dbReference type="NCBI Taxonomy" id="79782"/>
    <lineage>
        <taxon>Eukaryota</taxon>
        <taxon>Metazoa</taxon>
        <taxon>Ecdysozoa</taxon>
        <taxon>Arthropoda</taxon>
        <taxon>Hexapoda</taxon>
        <taxon>Insecta</taxon>
        <taxon>Pterygota</taxon>
        <taxon>Neoptera</taxon>
        <taxon>Paraneoptera</taxon>
        <taxon>Hemiptera</taxon>
        <taxon>Heteroptera</taxon>
        <taxon>Panheteroptera</taxon>
        <taxon>Cimicomorpha</taxon>
        <taxon>Cimicidae</taxon>
        <taxon>Cimex</taxon>
    </lineage>
</organism>
<dbReference type="SMART" id="SM00261">
    <property type="entry name" value="FU"/>
    <property type="match status" value="1"/>
</dbReference>
<comment type="subcellular location">
    <subcellularLocation>
        <location evidence="2">Membrane</location>
        <topology evidence="2">Single-pass type I membrane protein</topology>
    </subcellularLocation>
</comment>
<dbReference type="PANTHER" id="PTHR24416">
    <property type="entry name" value="TYROSINE-PROTEIN KINASE RECEPTOR"/>
    <property type="match status" value="1"/>
</dbReference>
<dbReference type="Gene3D" id="3.30.200.20">
    <property type="entry name" value="Phosphorylase Kinase, domain 1"/>
    <property type="match status" value="1"/>
</dbReference>
<dbReference type="Gene3D" id="1.10.510.10">
    <property type="entry name" value="Transferase(Phosphotransferase) domain 1"/>
    <property type="match status" value="1"/>
</dbReference>
<keyword evidence="14 21" id="KW-1133">Transmembrane helix</keyword>
<dbReference type="SMART" id="SM00219">
    <property type="entry name" value="TyrKc"/>
    <property type="match status" value="1"/>
</dbReference>
<dbReference type="KEGG" id="clec:106662791"/>
<comment type="cofactor">
    <cofactor evidence="1">
        <name>Mn(2+)</name>
        <dbReference type="ChEBI" id="CHEBI:29035"/>
    </cofactor>
</comment>
<sequence length="1390" mass="156952">MNGMRPRNSMEGGAWWGVGGGHGGPSLLAVHQCTLLPESLLHLAQVRDRVAALRRRAQHARVNSLLRDSAPTKQNSWRTGPSPISTCERTDLTFCVMLLAFWRIWWLLTIALSSTVMGRTCPSMDIRNNVTNFNLLRGCSVIDGFLHIVLIDKSSQQDFENVTFPDLREVTEYVLFYQVNGLTSLGEVFPNLAVIRGEKLFLDYSFIVFQMPDLKTLKFKSFIILRGSVVIANNKNLCYDNTIDWDKVAVSGVREYLFPNDTEKNCSCPSCSDGLCWSEKNCQLDLAESSCHQECVGGCTGSGPSNCVSCRHLYFRGKCVPECPDGYYSFNSRHCISKEDCINSSSTYHKMRRNDGAHLVWFIWGNSCVTECPPKFEKTPDGKSCQRCSGMCKKVCSMGNVDSLQAAQNLRDCTHIDGNLEIHIGTGKPEVVAKELEENLGMIEEIEGNLRIIHSFPLDSLGFFKNLKVIHGYKDKKGTNNLVNHSLFVLDNQNLKEIWNWDTRPAGRNFKILNGYPFFHYNPMLCYKHIEELTSIAGIQDIKTIEITRESNGGRFACNKLSLNVTVHLVYENAIALAIEQPEFTNMAKYYQMMRFVAYYMEAPHQNVTELNTNECSESKWKMHDISGLNEPFDGGPPNGSIYHIITRLEPYTQYAFYVKTYTVDSTGIQSPIQYVRTLPSQPKMPAKLEGISNSSSEILLHWSPPEKPNGKLVSYVVSGFIQEYHPDFLSTRNFCKKPYVHIPPTTPPPKFMTHVKTKDECVCNVSTIPIEDEFEPPLVTTELCETADELAKSPPLYEYDGCHKYVYETLEQPPFLKIYENDNIGRYERGISMIEEDDDLVLNEDVEMLGRDGSLVKFHRIFPAEANVALIGGLRHFSTYTIEVKACRERVEGELQRSANCSISAFITLKTLSDSKADEIVGGLRVQVENRTAILNWVPPKSNGMTVSYQIELTRTDRDEMKPMPECIPVQDAKNGAFMLEDLEFGEYKIRLRSQSLAGPGKFTAPVYFTISGQFAKDMMAVAVLTVVILLVILVSVTLAVWYYRKNLMINQPVLIASVNPEYCGLLHFDEEWELPRERVHIVKELKRGNFGVVCEGLLVPEGRVVAVKKAINENCSPHEIAAFLNEAMVMKQFVDGPHIVKLIGVVSRDVPALVVMEMMANGDLKTYLRECRNKNVPSSQRMLLMAAQIADGMAYLEAAKFVHRDLAARNCMVSDNGVVKIGDFGMTRDIYETDYYRKGNKGLLPIRWMAPESLNDGVFTSKSDAWSYGIVLWEMATLASQPYQGLSNEQVLQFVISGNKLELPPVYPKPFKSLTAWCWRWKPKFRPSFIEILRELEEYMTVSFRQVSFFNSEAGLQASRGAHSSETVPEELNCDTVASCPSPTNLMD</sequence>
<dbReference type="InterPro" id="IPR036941">
    <property type="entry name" value="Rcpt_L-dom_sf"/>
</dbReference>
<evidence type="ECO:0000256" key="19">
    <source>
        <dbReference type="ARBA" id="ARBA00023211"/>
    </source>
</evidence>
<dbReference type="Pfam" id="PF00757">
    <property type="entry name" value="Furin-like"/>
    <property type="match status" value="1"/>
</dbReference>
<evidence type="ECO:0000256" key="4">
    <source>
        <dbReference type="ARBA" id="ARBA00022553"/>
    </source>
</evidence>
<dbReference type="PRINTS" id="PR00109">
    <property type="entry name" value="TYRKINASE"/>
</dbReference>
<keyword evidence="15 21" id="KW-0472">Membrane</keyword>
<evidence type="ECO:0000256" key="3">
    <source>
        <dbReference type="ARBA" id="ARBA00011902"/>
    </source>
</evidence>
<evidence type="ECO:0000256" key="18">
    <source>
        <dbReference type="ARBA" id="ARBA00023180"/>
    </source>
</evidence>
<keyword evidence="4" id="KW-0597">Phosphoprotein</keyword>
<dbReference type="SUPFAM" id="SSF57184">
    <property type="entry name" value="Growth factor receptor domain"/>
    <property type="match status" value="1"/>
</dbReference>
<dbReference type="CDD" id="cd00063">
    <property type="entry name" value="FN3"/>
    <property type="match status" value="2"/>
</dbReference>
<evidence type="ECO:0000256" key="12">
    <source>
        <dbReference type="ARBA" id="ARBA00022777"/>
    </source>
</evidence>
<dbReference type="EnsemblMetazoa" id="XM_014387124.1">
    <property type="protein sequence ID" value="XP_014242610.1"/>
    <property type="gene ID" value="LOC106662791"/>
</dbReference>
<evidence type="ECO:0000256" key="13">
    <source>
        <dbReference type="ARBA" id="ARBA00022840"/>
    </source>
</evidence>
<dbReference type="SUPFAM" id="SSF49265">
    <property type="entry name" value="Fibronectin type III"/>
    <property type="match status" value="3"/>
</dbReference>
<keyword evidence="5" id="KW-0808">Transferase</keyword>
<feature type="domain" description="Protein kinase" evidence="22">
    <location>
        <begin position="1081"/>
        <end position="1342"/>
    </location>
</feature>
<dbReference type="PROSITE" id="PS00109">
    <property type="entry name" value="PROTEIN_KINASE_TYR"/>
    <property type="match status" value="1"/>
</dbReference>
<dbReference type="Gene3D" id="2.10.220.10">
    <property type="entry name" value="Hormone Receptor, Insulin-like Growth Factor Receptor 1, Chain A, domain 2"/>
    <property type="match status" value="1"/>
</dbReference>
<dbReference type="PANTHER" id="PTHR24416:SF525">
    <property type="entry name" value="INSULIN-LIKE RECEPTOR"/>
    <property type="match status" value="1"/>
</dbReference>
<evidence type="ECO:0000256" key="14">
    <source>
        <dbReference type="ARBA" id="ARBA00022989"/>
    </source>
</evidence>
<dbReference type="InterPro" id="IPR006211">
    <property type="entry name" value="Furin-like_Cys-rich_dom"/>
</dbReference>
<dbReference type="SUPFAM" id="SSF52058">
    <property type="entry name" value="L domain-like"/>
    <property type="match status" value="2"/>
</dbReference>
<evidence type="ECO:0000256" key="17">
    <source>
        <dbReference type="ARBA" id="ARBA00023170"/>
    </source>
</evidence>
<dbReference type="InterPro" id="IPR011009">
    <property type="entry name" value="Kinase-like_dom_sf"/>
</dbReference>
<evidence type="ECO:0000256" key="9">
    <source>
        <dbReference type="ARBA" id="ARBA00022729"/>
    </source>
</evidence>
<keyword evidence="11" id="KW-0547">Nucleotide-binding</keyword>
<dbReference type="GO" id="GO:0043410">
    <property type="term" value="P:positive regulation of MAPK cascade"/>
    <property type="evidence" value="ECO:0007669"/>
    <property type="project" value="TreeGrafter"/>
</dbReference>
<proteinExistence type="predicted"/>
<dbReference type="Proteomes" id="UP000494040">
    <property type="component" value="Unassembled WGS sequence"/>
</dbReference>
<evidence type="ECO:0000256" key="11">
    <source>
        <dbReference type="ARBA" id="ARBA00022741"/>
    </source>
</evidence>
<dbReference type="FunFam" id="1.10.510.10:FF:000554">
    <property type="entry name" value="Predicted protein"/>
    <property type="match status" value="1"/>
</dbReference>
<evidence type="ECO:0000256" key="5">
    <source>
        <dbReference type="ARBA" id="ARBA00022679"/>
    </source>
</evidence>
<evidence type="ECO:0000256" key="10">
    <source>
        <dbReference type="ARBA" id="ARBA00022737"/>
    </source>
</evidence>
<evidence type="ECO:0000313" key="25">
    <source>
        <dbReference type="Proteomes" id="UP000494040"/>
    </source>
</evidence>
<comment type="catalytic activity">
    <reaction evidence="20">
        <text>L-tyrosyl-[protein] + ATP = O-phospho-L-tyrosyl-[protein] + ADP + H(+)</text>
        <dbReference type="Rhea" id="RHEA:10596"/>
        <dbReference type="Rhea" id="RHEA-COMP:10136"/>
        <dbReference type="Rhea" id="RHEA-COMP:20101"/>
        <dbReference type="ChEBI" id="CHEBI:15378"/>
        <dbReference type="ChEBI" id="CHEBI:30616"/>
        <dbReference type="ChEBI" id="CHEBI:46858"/>
        <dbReference type="ChEBI" id="CHEBI:61978"/>
        <dbReference type="ChEBI" id="CHEBI:456216"/>
        <dbReference type="EC" id="2.7.10.1"/>
    </reaction>
</comment>
<protein>
    <recommendedName>
        <fullName evidence="3">receptor protein-tyrosine kinase</fullName>
        <ecNumber evidence="3">2.7.10.1</ecNumber>
    </recommendedName>
</protein>
<name>A0A8I6RIA0_CIMLE</name>
<dbReference type="GO" id="GO:0042593">
    <property type="term" value="P:glucose homeostasis"/>
    <property type="evidence" value="ECO:0007669"/>
    <property type="project" value="TreeGrafter"/>
</dbReference>
<dbReference type="InterPro" id="IPR013783">
    <property type="entry name" value="Ig-like_fold"/>
</dbReference>
<dbReference type="InterPro" id="IPR050122">
    <property type="entry name" value="RTK"/>
</dbReference>
<dbReference type="GO" id="GO:0005009">
    <property type="term" value="F:insulin receptor activity"/>
    <property type="evidence" value="ECO:0007669"/>
    <property type="project" value="TreeGrafter"/>
</dbReference>
<dbReference type="InterPro" id="IPR020635">
    <property type="entry name" value="Tyr_kinase_cat_dom"/>
</dbReference>
<evidence type="ECO:0000256" key="8">
    <source>
        <dbReference type="ARBA" id="ARBA00022723"/>
    </source>
</evidence>